<feature type="domain" description="HTH cro/C1-type" evidence="2">
    <location>
        <begin position="13"/>
        <end position="67"/>
    </location>
</feature>
<keyword evidence="4" id="KW-1185">Reference proteome</keyword>
<proteinExistence type="predicted"/>
<dbReference type="AlphaFoldDB" id="A0A1I0DVQ8"/>
<dbReference type="Pfam" id="PF01381">
    <property type="entry name" value="HTH_3"/>
    <property type="match status" value="1"/>
</dbReference>
<dbReference type="SUPFAM" id="SSF51182">
    <property type="entry name" value="RmlC-like cupins"/>
    <property type="match status" value="1"/>
</dbReference>
<gene>
    <name evidence="3" type="ORF">SAMN05216313_10595</name>
</gene>
<evidence type="ECO:0000256" key="1">
    <source>
        <dbReference type="ARBA" id="ARBA00023125"/>
    </source>
</evidence>
<reference evidence="4" key="1">
    <citation type="submission" date="2016-10" db="EMBL/GenBank/DDBJ databases">
        <authorList>
            <person name="Varghese N."/>
            <person name="Submissions S."/>
        </authorList>
    </citation>
    <scope>NUCLEOTIDE SEQUENCE [LARGE SCALE GENOMIC DNA]</scope>
    <source>
        <strain evidence="4">NLAE-zl-G277</strain>
    </source>
</reference>
<dbReference type="GO" id="GO:0003677">
    <property type="term" value="F:DNA binding"/>
    <property type="evidence" value="ECO:0007669"/>
    <property type="project" value="UniProtKB-KW"/>
</dbReference>
<dbReference type="PANTHER" id="PTHR46797:SF1">
    <property type="entry name" value="METHYLPHOSPHONATE SYNTHASE"/>
    <property type="match status" value="1"/>
</dbReference>
<dbReference type="PANTHER" id="PTHR46797">
    <property type="entry name" value="HTH-TYPE TRANSCRIPTIONAL REGULATOR"/>
    <property type="match status" value="1"/>
</dbReference>
<dbReference type="Proteomes" id="UP000198508">
    <property type="component" value="Unassembled WGS sequence"/>
</dbReference>
<dbReference type="InterPro" id="IPR001387">
    <property type="entry name" value="Cro/C1-type_HTH"/>
</dbReference>
<dbReference type="Gene3D" id="2.60.120.10">
    <property type="entry name" value="Jelly Rolls"/>
    <property type="match status" value="1"/>
</dbReference>
<dbReference type="SMART" id="SM00530">
    <property type="entry name" value="HTH_XRE"/>
    <property type="match status" value="1"/>
</dbReference>
<dbReference type="STRING" id="460384.SAMN05216313_10595"/>
<dbReference type="Gene3D" id="1.10.260.40">
    <property type="entry name" value="lambda repressor-like DNA-binding domains"/>
    <property type="match status" value="1"/>
</dbReference>
<name>A0A1I0DVQ8_9FIRM</name>
<dbReference type="InterPro" id="IPR010982">
    <property type="entry name" value="Lambda_DNA-bd_dom_sf"/>
</dbReference>
<dbReference type="InterPro" id="IPR013096">
    <property type="entry name" value="Cupin_2"/>
</dbReference>
<dbReference type="InterPro" id="IPR050807">
    <property type="entry name" value="TransReg_Diox_bact_type"/>
</dbReference>
<keyword evidence="1" id="KW-0238">DNA-binding</keyword>
<dbReference type="SUPFAM" id="SSF47413">
    <property type="entry name" value="lambda repressor-like DNA-binding domains"/>
    <property type="match status" value="1"/>
</dbReference>
<dbReference type="PROSITE" id="PS50943">
    <property type="entry name" value="HTH_CROC1"/>
    <property type="match status" value="1"/>
</dbReference>
<protein>
    <submittedName>
        <fullName evidence="3">Transcriptional regulator, XRE family with cupin sensor</fullName>
    </submittedName>
</protein>
<dbReference type="CDD" id="cd00093">
    <property type="entry name" value="HTH_XRE"/>
    <property type="match status" value="1"/>
</dbReference>
<dbReference type="Pfam" id="PF07883">
    <property type="entry name" value="Cupin_2"/>
    <property type="match status" value="1"/>
</dbReference>
<dbReference type="EMBL" id="FOIM01000005">
    <property type="protein sequence ID" value="SET36571.1"/>
    <property type="molecule type" value="Genomic_DNA"/>
</dbReference>
<evidence type="ECO:0000259" key="2">
    <source>
        <dbReference type="PROSITE" id="PS50943"/>
    </source>
</evidence>
<sequence length="206" mass="22672">MSSLNLHKIGVLLKNQRLSLGYSIRDLSSLSGVAAGTISQIETGKTSPNLVSVHALCETLGFPISALFVEENSDQIKLVRKNERSSFVRNTSNGREILETLITKGDSQMWGGHVVMPAETDSGAFYYHDGEELVYMLSGVLVFELEGHAPYTLQPGDTLYYPNEIGHRWENRTGEAAEFLIISTSDFKKFEESAEGEIDVKDPGAV</sequence>
<organism evidence="3 4">
    <name type="scientific">Enterocloster lavalensis</name>
    <dbReference type="NCBI Taxonomy" id="460384"/>
    <lineage>
        <taxon>Bacteria</taxon>
        <taxon>Bacillati</taxon>
        <taxon>Bacillota</taxon>
        <taxon>Clostridia</taxon>
        <taxon>Lachnospirales</taxon>
        <taxon>Lachnospiraceae</taxon>
        <taxon>Enterocloster</taxon>
    </lineage>
</organism>
<dbReference type="GeneID" id="93276437"/>
<evidence type="ECO:0000313" key="4">
    <source>
        <dbReference type="Proteomes" id="UP000198508"/>
    </source>
</evidence>
<evidence type="ECO:0000313" key="3">
    <source>
        <dbReference type="EMBL" id="SET36571.1"/>
    </source>
</evidence>
<dbReference type="GO" id="GO:0005829">
    <property type="term" value="C:cytosol"/>
    <property type="evidence" value="ECO:0007669"/>
    <property type="project" value="TreeGrafter"/>
</dbReference>
<accession>A0A1I0DVQ8</accession>
<dbReference type="InterPro" id="IPR014710">
    <property type="entry name" value="RmlC-like_jellyroll"/>
</dbReference>
<dbReference type="InterPro" id="IPR011051">
    <property type="entry name" value="RmlC_Cupin_sf"/>
</dbReference>
<dbReference type="CDD" id="cd02209">
    <property type="entry name" value="cupin_XRE_C"/>
    <property type="match status" value="1"/>
</dbReference>
<dbReference type="RefSeq" id="WP_182481658.1">
    <property type="nucleotide sequence ID" value="NZ_CABJCG010000004.1"/>
</dbReference>
<dbReference type="GO" id="GO:0003700">
    <property type="term" value="F:DNA-binding transcription factor activity"/>
    <property type="evidence" value="ECO:0007669"/>
    <property type="project" value="TreeGrafter"/>
</dbReference>